<evidence type="ECO:0000313" key="3">
    <source>
        <dbReference type="EMBL" id="KAE9975270.1"/>
    </source>
</evidence>
<feature type="compositionally biased region" description="Basic and acidic residues" evidence="1">
    <location>
        <begin position="185"/>
        <end position="218"/>
    </location>
</feature>
<protein>
    <submittedName>
        <fullName evidence="2">Uncharacterized protein</fullName>
    </submittedName>
</protein>
<proteinExistence type="predicted"/>
<organism evidence="2 4">
    <name type="scientific">Venturia inaequalis</name>
    <name type="common">Apple scab fungus</name>
    <dbReference type="NCBI Taxonomy" id="5025"/>
    <lineage>
        <taxon>Eukaryota</taxon>
        <taxon>Fungi</taxon>
        <taxon>Dikarya</taxon>
        <taxon>Ascomycota</taxon>
        <taxon>Pezizomycotina</taxon>
        <taxon>Dothideomycetes</taxon>
        <taxon>Pleosporomycetidae</taxon>
        <taxon>Venturiales</taxon>
        <taxon>Venturiaceae</taxon>
        <taxon>Venturia</taxon>
    </lineage>
</organism>
<reference evidence="2 4" key="1">
    <citation type="submission" date="2018-12" db="EMBL/GenBank/DDBJ databases">
        <title>Venturia inaequalis Genome Resource.</title>
        <authorList>
            <person name="Lichtner F.J."/>
        </authorList>
    </citation>
    <scope>NUCLEOTIDE SEQUENCE [LARGE SCALE GENOMIC DNA]</scope>
    <source>
        <strain evidence="2 4">120213</strain>
        <strain evidence="3 5">DMI_063113</strain>
    </source>
</reference>
<evidence type="ECO:0000256" key="1">
    <source>
        <dbReference type="SAM" id="MobiDB-lite"/>
    </source>
</evidence>
<evidence type="ECO:0000313" key="4">
    <source>
        <dbReference type="Proteomes" id="UP000447873"/>
    </source>
</evidence>
<name>A0A8H3UED0_VENIN</name>
<dbReference type="EMBL" id="WNWR01000532">
    <property type="protein sequence ID" value="KAE9975270.1"/>
    <property type="molecule type" value="Genomic_DNA"/>
</dbReference>
<dbReference type="Proteomes" id="UP000490939">
    <property type="component" value="Unassembled WGS sequence"/>
</dbReference>
<accession>A0A8H3UED0</accession>
<sequence length="218" mass="24999">MDLNNVEEAATGKGLSGGFKASSSSATKTACSLRIGTTQLHCLTFSNKRIAETSEALLAATPSRSNNPLPSDKMSPAISKDIIPNHIITTTASQQRPQLLRSSSSAMHFHFFDSIEHMVHHIAHPFHRHDKDLDHERKIYRRHSHSHDRDLDFERKTYHKTRAGTQSSSDRMRDAGRRGVNFMVMRERRESSFVPDPRRENEMERERMVTRRTRSDYS</sequence>
<dbReference type="Proteomes" id="UP000447873">
    <property type="component" value="Unassembled WGS sequence"/>
</dbReference>
<dbReference type="EMBL" id="WNWS01000432">
    <property type="protein sequence ID" value="KAE9967911.1"/>
    <property type="molecule type" value="Genomic_DNA"/>
</dbReference>
<comment type="caution">
    <text evidence="2">The sequence shown here is derived from an EMBL/GenBank/DDBJ whole genome shotgun (WGS) entry which is preliminary data.</text>
</comment>
<keyword evidence="5" id="KW-1185">Reference proteome</keyword>
<gene>
    <name evidence="3" type="ORF">EG327_008503</name>
    <name evidence="2" type="ORF">EG328_007915</name>
</gene>
<dbReference type="AlphaFoldDB" id="A0A8H3UED0"/>
<evidence type="ECO:0000313" key="2">
    <source>
        <dbReference type="EMBL" id="KAE9967911.1"/>
    </source>
</evidence>
<evidence type="ECO:0000313" key="5">
    <source>
        <dbReference type="Proteomes" id="UP000490939"/>
    </source>
</evidence>
<feature type="region of interest" description="Disordered" evidence="1">
    <location>
        <begin position="156"/>
        <end position="218"/>
    </location>
</feature>
<feature type="region of interest" description="Disordered" evidence="1">
    <location>
        <begin position="1"/>
        <end position="23"/>
    </location>
</feature>